<dbReference type="Proteomes" id="UP000190328">
    <property type="component" value="Unassembled WGS sequence"/>
</dbReference>
<dbReference type="InterPro" id="IPR005039">
    <property type="entry name" value="Ant_C"/>
</dbReference>
<dbReference type="RefSeq" id="WP_078807855.1">
    <property type="nucleotide sequence ID" value="NZ_FUXI01000022.1"/>
</dbReference>
<dbReference type="Pfam" id="PF03374">
    <property type="entry name" value="ANT"/>
    <property type="match status" value="1"/>
</dbReference>
<dbReference type="InterPro" id="IPR013557">
    <property type="entry name" value="AntA/B_antirep"/>
</dbReference>
<keyword evidence="4" id="KW-1185">Reference proteome</keyword>
<dbReference type="AlphaFoldDB" id="A0A1T4PRC0"/>
<name>A0A1T4PRC0_9ENTE</name>
<dbReference type="STRING" id="263852.SAMN02745116_01901"/>
<evidence type="ECO:0000313" key="3">
    <source>
        <dbReference type="EMBL" id="SJZ94130.1"/>
    </source>
</evidence>
<dbReference type="EMBL" id="FUXI01000022">
    <property type="protein sequence ID" value="SJZ94130.1"/>
    <property type="molecule type" value="Genomic_DNA"/>
</dbReference>
<protein>
    <submittedName>
        <fullName evidence="3">Anti-repressor protein</fullName>
    </submittedName>
</protein>
<dbReference type="GO" id="GO:0003677">
    <property type="term" value="F:DNA binding"/>
    <property type="evidence" value="ECO:0007669"/>
    <property type="project" value="InterPro"/>
</dbReference>
<dbReference type="OrthoDB" id="9812611at2"/>
<gene>
    <name evidence="3" type="ORF">SAMN02745116_01901</name>
</gene>
<accession>A0A1T4PRC0</accession>
<evidence type="ECO:0000259" key="2">
    <source>
        <dbReference type="Pfam" id="PF08346"/>
    </source>
</evidence>
<evidence type="ECO:0000259" key="1">
    <source>
        <dbReference type="Pfam" id="PF03374"/>
    </source>
</evidence>
<proteinExistence type="predicted"/>
<evidence type="ECO:0000313" key="4">
    <source>
        <dbReference type="Proteomes" id="UP000190328"/>
    </source>
</evidence>
<feature type="domain" description="AntA/AntB antirepressor" evidence="2">
    <location>
        <begin position="17"/>
        <end position="86"/>
    </location>
</feature>
<sequence length="248" mass="28880">MNELIKVTTNEKDEQLVSGRELHSFLEIETPYAKWFGRMTEYGFIENVDYSCLDKNVQMPNGGFKAVIDHALKIEMAKEISMIQRNDKGKQARQYFLEVERQWNNPEMVVERALQIQKRKVQLLSEQVALQTQQISELQPKATYYDVVLNCKDLVAISTISKDYGWSATRMNKFLKQKKVQYKQGKIWLLYQDHAEQGYTSTKVQTYAGSDGATHTRPHTYWTQKGRLFIYNLLKEEGILPLIERGVA</sequence>
<dbReference type="Pfam" id="PF08346">
    <property type="entry name" value="AntA"/>
    <property type="match status" value="1"/>
</dbReference>
<organism evidence="3 4">
    <name type="scientific">Pilibacter termitis</name>
    <dbReference type="NCBI Taxonomy" id="263852"/>
    <lineage>
        <taxon>Bacteria</taxon>
        <taxon>Bacillati</taxon>
        <taxon>Bacillota</taxon>
        <taxon>Bacilli</taxon>
        <taxon>Lactobacillales</taxon>
        <taxon>Enterococcaceae</taxon>
        <taxon>Pilibacter</taxon>
    </lineage>
</organism>
<feature type="domain" description="Antirepressor protein C-terminal" evidence="1">
    <location>
        <begin position="133"/>
        <end position="236"/>
    </location>
</feature>
<reference evidence="4" key="1">
    <citation type="submission" date="2017-02" db="EMBL/GenBank/DDBJ databases">
        <authorList>
            <person name="Varghese N."/>
            <person name="Submissions S."/>
        </authorList>
    </citation>
    <scope>NUCLEOTIDE SEQUENCE [LARGE SCALE GENOMIC DNA]</scope>
    <source>
        <strain evidence="4">ATCC BAA-1030</strain>
    </source>
</reference>